<dbReference type="AlphaFoldDB" id="A0A1H2LUT0"/>
<dbReference type="Proteomes" id="UP000198825">
    <property type="component" value="Chromosome I"/>
</dbReference>
<name>A0A1H2LUT0_9ACTN</name>
<dbReference type="EMBL" id="LT629799">
    <property type="protein sequence ID" value="SDU84773.1"/>
    <property type="molecule type" value="Genomic_DNA"/>
</dbReference>
<gene>
    <name evidence="2" type="ORF">SAMN04488544_0890</name>
</gene>
<protein>
    <submittedName>
        <fullName evidence="2">Metal-dependent hydrolase, endonuclease/exonuclease/phosphatase family</fullName>
    </submittedName>
</protein>
<dbReference type="InterPro" id="IPR005135">
    <property type="entry name" value="Endo/exonuclease/phosphatase"/>
</dbReference>
<dbReference type="PANTHER" id="PTHR14859">
    <property type="entry name" value="CALCOFLUOR WHITE HYPERSENSITIVE PROTEIN PRECURSOR"/>
    <property type="match status" value="1"/>
</dbReference>
<dbReference type="GO" id="GO:0004519">
    <property type="term" value="F:endonuclease activity"/>
    <property type="evidence" value="ECO:0007669"/>
    <property type="project" value="UniProtKB-KW"/>
</dbReference>
<dbReference type="GO" id="GO:0006506">
    <property type="term" value="P:GPI anchor biosynthetic process"/>
    <property type="evidence" value="ECO:0007669"/>
    <property type="project" value="TreeGrafter"/>
</dbReference>
<dbReference type="InterPro" id="IPR051916">
    <property type="entry name" value="GPI-anchor_lipid_remodeler"/>
</dbReference>
<keyword evidence="3" id="KW-1185">Reference proteome</keyword>
<evidence type="ECO:0000313" key="3">
    <source>
        <dbReference type="Proteomes" id="UP000198825"/>
    </source>
</evidence>
<dbReference type="GO" id="GO:0004527">
    <property type="term" value="F:exonuclease activity"/>
    <property type="evidence" value="ECO:0007669"/>
    <property type="project" value="UniProtKB-KW"/>
</dbReference>
<reference evidence="3" key="1">
    <citation type="submission" date="2016-10" db="EMBL/GenBank/DDBJ databases">
        <authorList>
            <person name="Varghese N."/>
            <person name="Submissions S."/>
        </authorList>
    </citation>
    <scope>NUCLEOTIDE SEQUENCE [LARGE SCALE GENOMIC DNA]</scope>
    <source>
        <strain evidence="3">DSM 21743</strain>
    </source>
</reference>
<evidence type="ECO:0000259" key="1">
    <source>
        <dbReference type="Pfam" id="PF03372"/>
    </source>
</evidence>
<keyword evidence="2" id="KW-0540">Nuclease</keyword>
<keyword evidence="2" id="KW-0378">Hydrolase</keyword>
<organism evidence="2 3">
    <name type="scientific">Microlunatus sagamiharensis</name>
    <dbReference type="NCBI Taxonomy" id="546874"/>
    <lineage>
        <taxon>Bacteria</taxon>
        <taxon>Bacillati</taxon>
        <taxon>Actinomycetota</taxon>
        <taxon>Actinomycetes</taxon>
        <taxon>Propionibacteriales</taxon>
        <taxon>Propionibacteriaceae</taxon>
        <taxon>Microlunatus</taxon>
    </lineage>
</organism>
<dbReference type="OrthoDB" id="155529at2"/>
<dbReference type="GO" id="GO:0016020">
    <property type="term" value="C:membrane"/>
    <property type="evidence" value="ECO:0007669"/>
    <property type="project" value="GOC"/>
</dbReference>
<evidence type="ECO:0000313" key="2">
    <source>
        <dbReference type="EMBL" id="SDU84773.1"/>
    </source>
</evidence>
<proteinExistence type="predicted"/>
<dbReference type="InterPro" id="IPR036691">
    <property type="entry name" value="Endo/exonu/phosph_ase_sf"/>
</dbReference>
<keyword evidence="2" id="KW-0255">Endonuclease</keyword>
<dbReference type="STRING" id="546874.SAMN04488544_0890"/>
<dbReference type="Pfam" id="PF03372">
    <property type="entry name" value="Exo_endo_phos"/>
    <property type="match status" value="1"/>
</dbReference>
<accession>A0A1H2LUT0</accession>
<feature type="domain" description="Endonuclease/exonuclease/phosphatase" evidence="1">
    <location>
        <begin position="4"/>
        <end position="245"/>
    </location>
</feature>
<sequence length="266" mass="28825">MRLVTFNVLHGASPVDGVVDLDRFAAVVASLDPDVLALQEVDRGNERSHAADLADVAARAMGAASSRFCAAMTIDTDGRWHPAPRTPAPDMTAYGVALVSRHPVTAWRELRLPLIRPRFPVVRREPRRLELRREEHRTAVLAEVATPEGPLLVASAHLSFVPGWSQLQLLALRRAMAATPGPALIMGDLNMTPPPARRVSGFRPLATALTFPVDEPVRQIDHVLARGDVGDVVGTASLRLPVSDHRALVVDLDRRRLGRAPGRAPG</sequence>
<keyword evidence="2" id="KW-0269">Exonuclease</keyword>
<dbReference type="PANTHER" id="PTHR14859:SF15">
    <property type="entry name" value="ENDONUCLEASE_EXONUCLEASE_PHOSPHATASE DOMAIN-CONTAINING PROTEIN"/>
    <property type="match status" value="1"/>
</dbReference>
<dbReference type="Gene3D" id="3.60.10.10">
    <property type="entry name" value="Endonuclease/exonuclease/phosphatase"/>
    <property type="match status" value="1"/>
</dbReference>
<dbReference type="RefSeq" id="WP_091073417.1">
    <property type="nucleotide sequence ID" value="NZ_LT629799.1"/>
</dbReference>
<dbReference type="SUPFAM" id="SSF56219">
    <property type="entry name" value="DNase I-like"/>
    <property type="match status" value="1"/>
</dbReference>